<dbReference type="OrthoDB" id="104452at2157"/>
<dbReference type="RefSeq" id="WP_130646512.1">
    <property type="nucleotide sequence ID" value="NZ_PGCL01000002.1"/>
</dbReference>
<comment type="caution">
    <text evidence="1">The sequence shown here is derived from an EMBL/GenBank/DDBJ whole genome shotgun (WGS) entry which is preliminary data.</text>
</comment>
<evidence type="ECO:0000313" key="2">
    <source>
        <dbReference type="Proteomes" id="UP000292580"/>
    </source>
</evidence>
<gene>
    <name evidence="1" type="ORF">CUJ86_05290</name>
</gene>
<organism evidence="1 2">
    <name type="scientific">Methanofollis fontis</name>
    <dbReference type="NCBI Taxonomy" id="2052832"/>
    <lineage>
        <taxon>Archaea</taxon>
        <taxon>Methanobacteriati</taxon>
        <taxon>Methanobacteriota</taxon>
        <taxon>Stenosarchaea group</taxon>
        <taxon>Methanomicrobia</taxon>
        <taxon>Methanomicrobiales</taxon>
        <taxon>Methanomicrobiaceae</taxon>
        <taxon>Methanofollis</taxon>
    </lineage>
</organism>
<sequence>MEKPEYEEVVCHHCDGAGCMYCDRKGKVLVRKPAQICCTCDGTGCIYCGYTGWAGLKGKYEE</sequence>
<name>A0A483CTW3_9EURY</name>
<protein>
    <submittedName>
        <fullName evidence="1">Uncharacterized protein</fullName>
    </submittedName>
</protein>
<reference evidence="1 2" key="1">
    <citation type="submission" date="2017-11" db="EMBL/GenBank/DDBJ databases">
        <title>Isolation and Characterization of Methanofollis Species from Methane Seep Offshore SW Taiwan.</title>
        <authorList>
            <person name="Teng N.-H."/>
            <person name="Lai M.-C."/>
            <person name="Chen S.-C."/>
        </authorList>
    </citation>
    <scope>NUCLEOTIDE SEQUENCE [LARGE SCALE GENOMIC DNA]</scope>
    <source>
        <strain evidence="1 2">FWC-SCC2</strain>
    </source>
</reference>
<accession>A0A483CTW3</accession>
<evidence type="ECO:0000313" key="1">
    <source>
        <dbReference type="EMBL" id="TAJ44714.1"/>
    </source>
</evidence>
<dbReference type="Proteomes" id="UP000292580">
    <property type="component" value="Unassembled WGS sequence"/>
</dbReference>
<dbReference type="AlphaFoldDB" id="A0A483CTW3"/>
<dbReference type="EMBL" id="PGCL01000002">
    <property type="protein sequence ID" value="TAJ44714.1"/>
    <property type="molecule type" value="Genomic_DNA"/>
</dbReference>
<keyword evidence="2" id="KW-1185">Reference proteome</keyword>
<proteinExistence type="predicted"/>